<keyword evidence="2" id="KW-0732">Signal</keyword>
<dbReference type="GO" id="GO:0005975">
    <property type="term" value="P:carbohydrate metabolic process"/>
    <property type="evidence" value="ECO:0007669"/>
    <property type="project" value="UniProtKB-ARBA"/>
</dbReference>
<keyword evidence="1" id="KW-1133">Transmembrane helix</keyword>
<feature type="signal peptide" evidence="2">
    <location>
        <begin position="1"/>
        <end position="39"/>
    </location>
</feature>
<accession>A0A1N6UD41</accession>
<keyword evidence="5" id="KW-1185">Reference proteome</keyword>
<dbReference type="EMBL" id="FTNF01000003">
    <property type="protein sequence ID" value="SIQ63522.1"/>
    <property type="molecule type" value="Genomic_DNA"/>
</dbReference>
<dbReference type="OrthoDB" id="4336304at2"/>
<reference evidence="4 5" key="1">
    <citation type="submission" date="2017-01" db="EMBL/GenBank/DDBJ databases">
        <authorList>
            <person name="Mah S.A."/>
            <person name="Swanson W.J."/>
            <person name="Moy G.W."/>
            <person name="Vacquier V.D."/>
        </authorList>
    </citation>
    <scope>NUCLEOTIDE SEQUENCE [LARGE SCALE GENOMIC DNA]</scope>
    <source>
        <strain evidence="4 5">DSM 45758</strain>
    </source>
</reference>
<dbReference type="InterPro" id="IPR013783">
    <property type="entry name" value="Ig-like_fold"/>
</dbReference>
<evidence type="ECO:0000313" key="5">
    <source>
        <dbReference type="Proteomes" id="UP000186004"/>
    </source>
</evidence>
<dbReference type="AlphaFoldDB" id="A0A1N6UD41"/>
<dbReference type="Pfam" id="PF06030">
    <property type="entry name" value="WxLIP_PGBD"/>
    <property type="match status" value="1"/>
</dbReference>
<dbReference type="RefSeq" id="WP_076468902.1">
    <property type="nucleotide sequence ID" value="NZ_FTNF01000003.1"/>
</dbReference>
<evidence type="ECO:0000313" key="4">
    <source>
        <dbReference type="EMBL" id="SIQ63522.1"/>
    </source>
</evidence>
<dbReference type="Proteomes" id="UP000186004">
    <property type="component" value="Unassembled WGS sequence"/>
</dbReference>
<keyword evidence="1" id="KW-0472">Membrane</keyword>
<sequence length="356" mass="37590">MHAPATRWTTRTAKLLRTTVLSLLAAVAAAGMSAGPALAADGDVTWTVRTASNSYGATRSSYSYNVNPGGTIEDGMVVANRGKAPLNLTVYAADGFTTDAGQLDLLTRDKKSVAIGAWVHPDSASVAIKPGKTATVPIKISVPDNATPGDYVGGILTSLTQPDQAEGINVDRRLGIRIKLRVGGELKPALAIEDFGVDYKGTWNPFGRGDATITYKIHNTGNAALSSEQAASVSGPFGLLRTKAHDLPKTPELLPGESWQVTVPVEDVSPAFRLAAAAALTPLLTDPSGSITPLDKISDTAHAWVVPWTLLLLVVVVVAAVVVAIRLTRRNRVRRKQREDARVQEAVEQALRGPKA</sequence>
<gene>
    <name evidence="4" type="ORF">SAMN05444858_103320</name>
</gene>
<evidence type="ECO:0000256" key="2">
    <source>
        <dbReference type="SAM" id="SignalP"/>
    </source>
</evidence>
<dbReference type="Gene3D" id="2.60.40.10">
    <property type="entry name" value="Immunoglobulins"/>
    <property type="match status" value="1"/>
</dbReference>
<keyword evidence="1" id="KW-0812">Transmembrane</keyword>
<organism evidence="4 5">
    <name type="scientific">Micromonospora avicenniae</name>
    <dbReference type="NCBI Taxonomy" id="1198245"/>
    <lineage>
        <taxon>Bacteria</taxon>
        <taxon>Bacillati</taxon>
        <taxon>Actinomycetota</taxon>
        <taxon>Actinomycetes</taxon>
        <taxon>Micromonosporales</taxon>
        <taxon>Micromonosporaceae</taxon>
        <taxon>Micromonospora</taxon>
    </lineage>
</organism>
<feature type="transmembrane region" description="Helical" evidence="1">
    <location>
        <begin position="304"/>
        <end position="328"/>
    </location>
</feature>
<protein>
    <recommendedName>
        <fullName evidence="3">WxL Interacting Protein peptidoglycan binding domain-containing protein</fullName>
    </recommendedName>
</protein>
<feature type="domain" description="WxL Interacting Protein peptidoglycan binding" evidence="3">
    <location>
        <begin position="53"/>
        <end position="155"/>
    </location>
</feature>
<evidence type="ECO:0000259" key="3">
    <source>
        <dbReference type="Pfam" id="PF06030"/>
    </source>
</evidence>
<name>A0A1N6UD41_9ACTN</name>
<evidence type="ECO:0000256" key="1">
    <source>
        <dbReference type="SAM" id="Phobius"/>
    </source>
</evidence>
<dbReference type="InterPro" id="IPR010317">
    <property type="entry name" value="WxLIP_PGBD"/>
</dbReference>
<dbReference type="STRING" id="1198245.SAMN05444858_103320"/>
<feature type="chain" id="PRO_5012975415" description="WxL Interacting Protein peptidoglycan binding domain-containing protein" evidence="2">
    <location>
        <begin position="40"/>
        <end position="356"/>
    </location>
</feature>
<proteinExistence type="predicted"/>